<dbReference type="AlphaFoldDB" id="A0A2A7S0I5"/>
<dbReference type="InterPro" id="IPR036390">
    <property type="entry name" value="WH_DNA-bd_sf"/>
</dbReference>
<dbReference type="PANTHER" id="PTHR30346:SF28">
    <property type="entry name" value="HTH-TYPE TRANSCRIPTIONAL REGULATOR CYNR"/>
    <property type="match status" value="1"/>
</dbReference>
<keyword evidence="4" id="KW-0804">Transcription</keyword>
<dbReference type="RefSeq" id="WP_096750233.1">
    <property type="nucleotide sequence ID" value="NZ_CADEPO010000001.1"/>
</dbReference>
<dbReference type="Gene3D" id="1.10.10.10">
    <property type="entry name" value="Winged helix-like DNA-binding domain superfamily/Winged helix DNA-binding domain"/>
    <property type="match status" value="1"/>
</dbReference>
<keyword evidence="3" id="KW-0238">DNA-binding</keyword>
<dbReference type="EMBL" id="PDDY01000004">
    <property type="protein sequence ID" value="PEH37012.1"/>
    <property type="molecule type" value="Genomic_DNA"/>
</dbReference>
<dbReference type="Pfam" id="PF00126">
    <property type="entry name" value="HTH_1"/>
    <property type="match status" value="1"/>
</dbReference>
<protein>
    <submittedName>
        <fullName evidence="6">LysR family transcriptional regulator</fullName>
    </submittedName>
</protein>
<organism evidence="6 7">
    <name type="scientific">Burkholderia gladioli</name>
    <name type="common">Pseudomonas marginata</name>
    <name type="synonym">Phytomonas marginata</name>
    <dbReference type="NCBI Taxonomy" id="28095"/>
    <lineage>
        <taxon>Bacteria</taxon>
        <taxon>Pseudomonadati</taxon>
        <taxon>Pseudomonadota</taxon>
        <taxon>Betaproteobacteria</taxon>
        <taxon>Burkholderiales</taxon>
        <taxon>Burkholderiaceae</taxon>
        <taxon>Burkholderia</taxon>
    </lineage>
</organism>
<dbReference type="GO" id="GO:0003700">
    <property type="term" value="F:DNA-binding transcription factor activity"/>
    <property type="evidence" value="ECO:0007669"/>
    <property type="project" value="InterPro"/>
</dbReference>
<evidence type="ECO:0000256" key="4">
    <source>
        <dbReference type="ARBA" id="ARBA00023163"/>
    </source>
</evidence>
<evidence type="ECO:0000256" key="3">
    <source>
        <dbReference type="ARBA" id="ARBA00023125"/>
    </source>
</evidence>
<dbReference type="FunFam" id="1.10.10.10:FF:000001">
    <property type="entry name" value="LysR family transcriptional regulator"/>
    <property type="match status" value="1"/>
</dbReference>
<comment type="similarity">
    <text evidence="1">Belongs to the LysR transcriptional regulatory family.</text>
</comment>
<evidence type="ECO:0000313" key="6">
    <source>
        <dbReference type="EMBL" id="PEH37012.1"/>
    </source>
</evidence>
<dbReference type="InterPro" id="IPR005119">
    <property type="entry name" value="LysR_subst-bd"/>
</dbReference>
<dbReference type="GO" id="GO:0032993">
    <property type="term" value="C:protein-DNA complex"/>
    <property type="evidence" value="ECO:0007669"/>
    <property type="project" value="TreeGrafter"/>
</dbReference>
<keyword evidence="2" id="KW-0805">Transcription regulation</keyword>
<gene>
    <name evidence="6" type="ORF">CRM94_20780</name>
</gene>
<dbReference type="Pfam" id="PF03466">
    <property type="entry name" value="LysR_substrate"/>
    <property type="match status" value="1"/>
</dbReference>
<dbReference type="PROSITE" id="PS50931">
    <property type="entry name" value="HTH_LYSR"/>
    <property type="match status" value="1"/>
</dbReference>
<evidence type="ECO:0000259" key="5">
    <source>
        <dbReference type="PROSITE" id="PS50931"/>
    </source>
</evidence>
<feature type="domain" description="HTH lysR-type" evidence="5">
    <location>
        <begin position="3"/>
        <end position="60"/>
    </location>
</feature>
<dbReference type="CDD" id="cd08414">
    <property type="entry name" value="PBP2_LTTR_aromatics_like"/>
    <property type="match status" value="1"/>
</dbReference>
<reference evidence="7" key="1">
    <citation type="submission" date="2017-09" db="EMBL/GenBank/DDBJ databases">
        <title>FDA dAtabase for Regulatory Grade micrObial Sequences (FDA-ARGOS): Supporting development and validation of Infectious Disease Dx tests.</title>
        <authorList>
            <person name="Minogue T."/>
            <person name="Wolcott M."/>
            <person name="Wasieloski L."/>
            <person name="Aguilar W."/>
            <person name="Moore D."/>
            <person name="Tallon L."/>
            <person name="Sadzewicz L."/>
            <person name="Ott S."/>
            <person name="Zhao X."/>
            <person name="Nagaraj S."/>
            <person name="Vavikolanu K."/>
            <person name="Aluvathingal J."/>
            <person name="Nadendla S."/>
            <person name="Sichtig H."/>
        </authorList>
    </citation>
    <scope>NUCLEOTIDE SEQUENCE [LARGE SCALE GENOMIC DNA]</scope>
    <source>
        <strain evidence="7">FDAARGOS_390</strain>
    </source>
</reference>
<accession>A0A2A7S0I5</accession>
<comment type="caution">
    <text evidence="6">The sequence shown here is derived from an EMBL/GenBank/DDBJ whole genome shotgun (WGS) entry which is preliminary data.</text>
</comment>
<evidence type="ECO:0000313" key="7">
    <source>
        <dbReference type="Proteomes" id="UP000220629"/>
    </source>
</evidence>
<evidence type="ECO:0000256" key="1">
    <source>
        <dbReference type="ARBA" id="ARBA00009437"/>
    </source>
</evidence>
<dbReference type="GO" id="GO:0003677">
    <property type="term" value="F:DNA binding"/>
    <property type="evidence" value="ECO:0007669"/>
    <property type="project" value="UniProtKB-KW"/>
</dbReference>
<dbReference type="InterPro" id="IPR036388">
    <property type="entry name" value="WH-like_DNA-bd_sf"/>
</dbReference>
<sequence length="291" mass="31908">MKLELRHVRCVLAVAEHLHFARAAEALGIAPPYLTKQVQEAERLLQFRLFQRTRRSVALTPAGSAYLPEAAAALAALGRAHELGQRAERGEIGRIRVGYVGSAAFTGVMQQAVIGFRRLRPQVDVQVAELPLVEIPEMLDEGRLDLAYVRPPVACPEGIQAVRVHVDEFVVALPEGSPLAACEAIQPRQLRDARFTVPEQEDGMLEVARRGRFAPQIESRPGRLVEVIARVSLGDTVAIVPRAVFDCVTLAGVVCRPLAGKPVPSEIALLFRRHERSQAVRAFLRHARGDG</sequence>
<dbReference type="SUPFAM" id="SSF53850">
    <property type="entry name" value="Periplasmic binding protein-like II"/>
    <property type="match status" value="1"/>
</dbReference>
<evidence type="ECO:0000256" key="2">
    <source>
        <dbReference type="ARBA" id="ARBA00023015"/>
    </source>
</evidence>
<dbReference type="Gene3D" id="3.40.190.10">
    <property type="entry name" value="Periplasmic binding protein-like II"/>
    <property type="match status" value="2"/>
</dbReference>
<proteinExistence type="inferred from homology"/>
<dbReference type="InterPro" id="IPR000847">
    <property type="entry name" value="LysR_HTH_N"/>
</dbReference>
<dbReference type="SUPFAM" id="SSF46785">
    <property type="entry name" value="Winged helix' DNA-binding domain"/>
    <property type="match status" value="1"/>
</dbReference>
<name>A0A2A7S0I5_BURGA</name>
<dbReference type="Proteomes" id="UP000220629">
    <property type="component" value="Unassembled WGS sequence"/>
</dbReference>
<dbReference type="PANTHER" id="PTHR30346">
    <property type="entry name" value="TRANSCRIPTIONAL DUAL REGULATOR HCAR-RELATED"/>
    <property type="match status" value="1"/>
</dbReference>